<dbReference type="InterPro" id="IPR040079">
    <property type="entry name" value="Glutathione_S-Trfase"/>
</dbReference>
<evidence type="ECO:0000313" key="2">
    <source>
        <dbReference type="EMBL" id="MCK9684588.1"/>
    </source>
</evidence>
<dbReference type="CDD" id="cd03046">
    <property type="entry name" value="GST_N_GTT1_like"/>
    <property type="match status" value="1"/>
</dbReference>
<dbReference type="PANTHER" id="PTHR44051:SF21">
    <property type="entry name" value="GLUTATHIONE S-TRANSFERASE FAMILY PROTEIN"/>
    <property type="match status" value="1"/>
</dbReference>
<dbReference type="AlphaFoldDB" id="A0A9X2BXI3"/>
<dbReference type="SFLD" id="SFLDS00019">
    <property type="entry name" value="Glutathione_Transferase_(cytos"/>
    <property type="match status" value="1"/>
</dbReference>
<dbReference type="Gene3D" id="1.20.1050.10">
    <property type="match status" value="1"/>
</dbReference>
<comment type="caution">
    <text evidence="2">The sequence shown here is derived from an EMBL/GenBank/DDBJ whole genome shotgun (WGS) entry which is preliminary data.</text>
</comment>
<dbReference type="SFLD" id="SFLDG01150">
    <property type="entry name" value="Main.1:_Beta-like"/>
    <property type="match status" value="1"/>
</dbReference>
<evidence type="ECO:0000313" key="3">
    <source>
        <dbReference type="Proteomes" id="UP001139353"/>
    </source>
</evidence>
<sequence>MRMADTIVQIRDQPPATLVEPGPDRLPKMSIVLYHHPYSRAANAVWMLEEVGVPYELRPVDIMKGAQKAPDLVALNPMGKLPVLTDGDTVVTESAAIGLYLADRYAYGRMAPRVDDAARATYLRWSLFAPSVIEPGVMAKQAAWACKETQAGWGSYDAMLDAMESAIADRAYVLGDDFSMADVIFGGTLRFMLAFKSIDARPSFTAYGELLAQRPALQRAEARNAAQRVALGLA</sequence>
<name>A0A9X2BXI3_9BURK</name>
<dbReference type="InterPro" id="IPR004045">
    <property type="entry name" value="Glutathione_S-Trfase_N"/>
</dbReference>
<dbReference type="Pfam" id="PF13410">
    <property type="entry name" value="GST_C_2"/>
    <property type="match status" value="1"/>
</dbReference>
<dbReference type="SUPFAM" id="SSF52833">
    <property type="entry name" value="Thioredoxin-like"/>
    <property type="match status" value="1"/>
</dbReference>
<gene>
    <name evidence="2" type="ORF">LPC04_02580</name>
</gene>
<dbReference type="InterPro" id="IPR036249">
    <property type="entry name" value="Thioredoxin-like_sf"/>
</dbReference>
<dbReference type="Proteomes" id="UP001139353">
    <property type="component" value="Unassembled WGS sequence"/>
</dbReference>
<dbReference type="PANTHER" id="PTHR44051">
    <property type="entry name" value="GLUTATHIONE S-TRANSFERASE-RELATED"/>
    <property type="match status" value="1"/>
</dbReference>
<dbReference type="SFLD" id="SFLDG00358">
    <property type="entry name" value="Main_(cytGST)"/>
    <property type="match status" value="1"/>
</dbReference>
<dbReference type="SUPFAM" id="SSF47616">
    <property type="entry name" value="GST C-terminal domain-like"/>
    <property type="match status" value="1"/>
</dbReference>
<proteinExistence type="predicted"/>
<dbReference type="InterPro" id="IPR036282">
    <property type="entry name" value="Glutathione-S-Trfase_C_sf"/>
</dbReference>
<reference evidence="2" key="1">
    <citation type="submission" date="2021-11" db="EMBL/GenBank/DDBJ databases">
        <title>BS-T2-15 a new species belonging to the Comamonadaceae family isolated from the soil of a French oak forest.</title>
        <authorList>
            <person name="Mieszkin S."/>
            <person name="Alain K."/>
        </authorList>
    </citation>
    <scope>NUCLEOTIDE SEQUENCE</scope>
    <source>
        <strain evidence="2">BS-T2-15</strain>
    </source>
</reference>
<accession>A0A9X2BXI3</accession>
<feature type="domain" description="GST N-terminal" evidence="1">
    <location>
        <begin position="29"/>
        <end position="109"/>
    </location>
</feature>
<dbReference type="EMBL" id="JAJLJH010000001">
    <property type="protein sequence ID" value="MCK9684588.1"/>
    <property type="molecule type" value="Genomic_DNA"/>
</dbReference>
<dbReference type="Pfam" id="PF02798">
    <property type="entry name" value="GST_N"/>
    <property type="match status" value="1"/>
</dbReference>
<evidence type="ECO:0000259" key="1">
    <source>
        <dbReference type="PROSITE" id="PS50404"/>
    </source>
</evidence>
<dbReference type="PROSITE" id="PS50404">
    <property type="entry name" value="GST_NTER"/>
    <property type="match status" value="1"/>
</dbReference>
<dbReference type="Gene3D" id="3.40.30.10">
    <property type="entry name" value="Glutaredoxin"/>
    <property type="match status" value="1"/>
</dbReference>
<dbReference type="RefSeq" id="WP_275680614.1">
    <property type="nucleotide sequence ID" value="NZ_JAJLJH010000001.1"/>
</dbReference>
<organism evidence="2 3">
    <name type="scientific">Scleromatobacter humisilvae</name>
    <dbReference type="NCBI Taxonomy" id="2897159"/>
    <lineage>
        <taxon>Bacteria</taxon>
        <taxon>Pseudomonadati</taxon>
        <taxon>Pseudomonadota</taxon>
        <taxon>Betaproteobacteria</taxon>
        <taxon>Burkholderiales</taxon>
        <taxon>Sphaerotilaceae</taxon>
        <taxon>Scleromatobacter</taxon>
    </lineage>
</organism>
<protein>
    <submittedName>
        <fullName evidence="2">Glutathione S-transferase family protein</fullName>
    </submittedName>
</protein>
<dbReference type="CDD" id="cd03207">
    <property type="entry name" value="GST_C_8"/>
    <property type="match status" value="1"/>
</dbReference>
<keyword evidence="3" id="KW-1185">Reference proteome</keyword>